<keyword evidence="2" id="KW-0472">Membrane</keyword>
<sequence length="309" mass="31939">MRIRMPADVEREDKILAGLSARQLLILGVPVLAVGAAASALIDVVPLPVLAALVIPVVGAAAAAALVRRDGLTLDRLAWAAVQFRRSPKRRATRPAAPGAMPSWVGSEPAPLPAPLELPAHAIGEDGVIDLAEHGSALILACSTVNFHLRTEQEQAALVNAFGGFLNSLSAPVQVVVRAEAVRLYPLVAALDRAAPSLPHPALARAAADHADFLASLAERRDLLYRQVLVVLREPSGAGRHGAATLRRRAEDAVRALASAGSAAVVLDGPRAAAVLASAADPTDPNAAPPEGLAGPEDTITGPGWKEEE</sequence>
<gene>
    <name evidence="3" type="ORF">HDA36_000034</name>
</gene>
<dbReference type="Proteomes" id="UP000572635">
    <property type="component" value="Unassembled WGS sequence"/>
</dbReference>
<dbReference type="Pfam" id="PF12666">
    <property type="entry name" value="PrgI"/>
    <property type="match status" value="1"/>
</dbReference>
<dbReference type="AlphaFoldDB" id="A0A7W8QGP8"/>
<keyword evidence="2" id="KW-1133">Transmembrane helix</keyword>
<feature type="transmembrane region" description="Helical" evidence="2">
    <location>
        <begin position="48"/>
        <end position="67"/>
    </location>
</feature>
<dbReference type="EMBL" id="JACHDB010000001">
    <property type="protein sequence ID" value="MBB5429950.1"/>
    <property type="molecule type" value="Genomic_DNA"/>
</dbReference>
<accession>A0A7W8QGP8</accession>
<name>A0A7W8QGP8_9ACTN</name>
<reference evidence="3 4" key="1">
    <citation type="submission" date="2020-08" db="EMBL/GenBank/DDBJ databases">
        <title>Sequencing the genomes of 1000 actinobacteria strains.</title>
        <authorList>
            <person name="Klenk H.-P."/>
        </authorList>
    </citation>
    <scope>NUCLEOTIDE SEQUENCE [LARGE SCALE GENOMIC DNA]</scope>
    <source>
        <strain evidence="3 4">DSM 44551</strain>
    </source>
</reference>
<dbReference type="InterPro" id="IPR024414">
    <property type="entry name" value="Uncharacterised_PrgI"/>
</dbReference>
<organism evidence="3 4">
    <name type="scientific">Nocardiopsis composta</name>
    <dbReference type="NCBI Taxonomy" id="157465"/>
    <lineage>
        <taxon>Bacteria</taxon>
        <taxon>Bacillati</taxon>
        <taxon>Actinomycetota</taxon>
        <taxon>Actinomycetes</taxon>
        <taxon>Streptosporangiales</taxon>
        <taxon>Nocardiopsidaceae</taxon>
        <taxon>Nocardiopsis</taxon>
    </lineage>
</organism>
<protein>
    <recommendedName>
        <fullName evidence="5">PrgI family protein</fullName>
    </recommendedName>
</protein>
<evidence type="ECO:0000256" key="2">
    <source>
        <dbReference type="SAM" id="Phobius"/>
    </source>
</evidence>
<evidence type="ECO:0000313" key="4">
    <source>
        <dbReference type="Proteomes" id="UP000572635"/>
    </source>
</evidence>
<dbReference type="RefSeq" id="WP_184387446.1">
    <property type="nucleotide sequence ID" value="NZ_BAAAJD010000209.1"/>
</dbReference>
<keyword evidence="4" id="KW-1185">Reference proteome</keyword>
<feature type="compositionally biased region" description="Low complexity" evidence="1">
    <location>
        <begin position="277"/>
        <end position="290"/>
    </location>
</feature>
<evidence type="ECO:0000313" key="3">
    <source>
        <dbReference type="EMBL" id="MBB5429950.1"/>
    </source>
</evidence>
<evidence type="ECO:0000256" key="1">
    <source>
        <dbReference type="SAM" id="MobiDB-lite"/>
    </source>
</evidence>
<feature type="region of interest" description="Disordered" evidence="1">
    <location>
        <begin position="277"/>
        <end position="309"/>
    </location>
</feature>
<comment type="caution">
    <text evidence="3">The sequence shown here is derived from an EMBL/GenBank/DDBJ whole genome shotgun (WGS) entry which is preliminary data.</text>
</comment>
<proteinExistence type="predicted"/>
<feature type="transmembrane region" description="Helical" evidence="2">
    <location>
        <begin position="21"/>
        <end position="42"/>
    </location>
</feature>
<evidence type="ECO:0008006" key="5">
    <source>
        <dbReference type="Google" id="ProtNLM"/>
    </source>
</evidence>
<keyword evidence="2" id="KW-0812">Transmembrane</keyword>